<proteinExistence type="inferred from homology"/>
<evidence type="ECO:0000313" key="6">
    <source>
        <dbReference type="Proteomes" id="UP000316626"/>
    </source>
</evidence>
<dbReference type="PRINTS" id="PR01607">
    <property type="entry name" value="APYRASEFAMLY"/>
</dbReference>
<organism evidence="5 6">
    <name type="scientific">Psychrobacillus vulpis</name>
    <dbReference type="NCBI Taxonomy" id="2325572"/>
    <lineage>
        <taxon>Bacteria</taxon>
        <taxon>Bacillati</taxon>
        <taxon>Bacillota</taxon>
        <taxon>Bacilli</taxon>
        <taxon>Bacillales</taxon>
        <taxon>Bacillaceae</taxon>
        <taxon>Psychrobacillus</taxon>
    </lineage>
</organism>
<dbReference type="InterPro" id="IPR004843">
    <property type="entry name" value="Calcineurin-like_PHP"/>
</dbReference>
<comment type="similarity">
    <text evidence="2">Belongs to the 5'-nucleotidase family.</text>
</comment>
<sequence length="464" mass="51584">MRLRILHTNDVHSNFDNFSKVATLIKQYKDEDTIILDGGDFADFKSIELQGTRGLAAIELLEAIGYDALTIGNNEMFNGVDTLEYMASNSPFPFISNNLFKKDNSTINGVFPSAILEKNGLRILITGSSPNMGEFNDGLGIYMTDYKEGILNEIKRNEGKYDICILLSHVGTFADEPLAMEIPELDIIISAHDHKLFNEAKLVNNTIMNSAGNYGEHLGILEIEIIDGKVKLIHSATLSSMEVEKDEQILSLLKISKEKAVKVLSKPLYELSRPLWHDVIEENPITNLIADGLKDMLNCDIGLINSGICNAGAFNEMTNKKLIEICPSPLNPTSFELQGKYIKEAIEQSLDAQACLADGRGPGFRGKFVGRLHIAGAEILHDSKHVHTVYIKGQPLQDDTWYTVASSDYLQRGSGYGSLANNRNEKYLAEEIKDVIRLYADKQEFVEKAYLNRWKEAAKVGGVC</sequence>
<keyword evidence="1" id="KW-0732">Signal</keyword>
<dbReference type="PANTHER" id="PTHR11575">
    <property type="entry name" value="5'-NUCLEOTIDASE-RELATED"/>
    <property type="match status" value="1"/>
</dbReference>
<reference evidence="5 6" key="1">
    <citation type="submission" date="2019-06" db="EMBL/GenBank/DDBJ databases">
        <title>Psychrobacillus vulpis sp. nov., a new species isolated from feces of a red fox that inhabits in The Tablas de Daimiel Natural Park, Albacete, Spain.</title>
        <authorList>
            <person name="Rodriguez M."/>
            <person name="Reina J.C."/>
            <person name="Bejar V."/>
            <person name="Llamas I."/>
        </authorList>
    </citation>
    <scope>NUCLEOTIDE SEQUENCE [LARGE SCALE GENOMIC DNA]</scope>
    <source>
        <strain evidence="5 6">Z8</strain>
    </source>
</reference>
<dbReference type="PROSITE" id="PS00785">
    <property type="entry name" value="5_NUCLEOTIDASE_1"/>
    <property type="match status" value="1"/>
</dbReference>
<dbReference type="Proteomes" id="UP000316626">
    <property type="component" value="Unassembled WGS sequence"/>
</dbReference>
<evidence type="ECO:0000259" key="3">
    <source>
        <dbReference type="Pfam" id="PF00149"/>
    </source>
</evidence>
<dbReference type="Pfam" id="PF00149">
    <property type="entry name" value="Metallophos"/>
    <property type="match status" value="1"/>
</dbReference>
<name>A0A544TSF6_9BACI</name>
<dbReference type="InterPro" id="IPR008334">
    <property type="entry name" value="5'-Nucleotdase_C"/>
</dbReference>
<accession>A0A544TSF6</accession>
<dbReference type="Gene3D" id="3.90.780.10">
    <property type="entry name" value="5'-Nucleotidase, C-terminal domain"/>
    <property type="match status" value="1"/>
</dbReference>
<keyword evidence="6" id="KW-1185">Reference proteome</keyword>
<dbReference type="CDD" id="cd00845">
    <property type="entry name" value="MPP_UshA_N_like"/>
    <property type="match status" value="1"/>
</dbReference>
<dbReference type="InterPro" id="IPR029052">
    <property type="entry name" value="Metallo-depent_PP-like"/>
</dbReference>
<dbReference type="PANTHER" id="PTHR11575:SF23">
    <property type="entry name" value="5-NUCLEOTIDASE FAMILY PROTEIN"/>
    <property type="match status" value="1"/>
</dbReference>
<evidence type="ECO:0000313" key="5">
    <source>
        <dbReference type="EMBL" id="TQR20373.1"/>
    </source>
</evidence>
<dbReference type="GO" id="GO:0046872">
    <property type="term" value="F:metal ion binding"/>
    <property type="evidence" value="ECO:0007669"/>
    <property type="project" value="InterPro"/>
</dbReference>
<dbReference type="EMBL" id="VDGI01000006">
    <property type="protein sequence ID" value="TQR20373.1"/>
    <property type="molecule type" value="Genomic_DNA"/>
</dbReference>
<evidence type="ECO:0000256" key="1">
    <source>
        <dbReference type="ARBA" id="ARBA00022729"/>
    </source>
</evidence>
<dbReference type="GO" id="GO:0030288">
    <property type="term" value="C:outer membrane-bounded periplasmic space"/>
    <property type="evidence" value="ECO:0007669"/>
    <property type="project" value="TreeGrafter"/>
</dbReference>
<gene>
    <name evidence="5" type="ORF">FG384_07995</name>
</gene>
<dbReference type="Gene3D" id="3.60.21.10">
    <property type="match status" value="1"/>
</dbReference>
<dbReference type="GO" id="GO:0000166">
    <property type="term" value="F:nucleotide binding"/>
    <property type="evidence" value="ECO:0007669"/>
    <property type="project" value="UniProtKB-KW"/>
</dbReference>
<dbReference type="OrthoDB" id="9793179at2"/>
<comment type="caution">
    <text evidence="5">The sequence shown here is derived from an EMBL/GenBank/DDBJ whole genome shotgun (WGS) entry which is preliminary data.</text>
</comment>
<keyword evidence="2" id="KW-0378">Hydrolase</keyword>
<evidence type="ECO:0000256" key="2">
    <source>
        <dbReference type="RuleBase" id="RU362119"/>
    </source>
</evidence>
<keyword evidence="2" id="KW-0547">Nucleotide-binding</keyword>
<protein>
    <submittedName>
        <fullName evidence="5">Bifunctional metallophosphatase/5'-nucleotidase</fullName>
    </submittedName>
</protein>
<feature type="domain" description="5'-Nucleotidase C-terminal" evidence="4">
    <location>
        <begin position="275"/>
        <end position="414"/>
    </location>
</feature>
<dbReference type="InterPro" id="IPR006146">
    <property type="entry name" value="5'-Nucleotdase_CS"/>
</dbReference>
<dbReference type="GO" id="GO:0009166">
    <property type="term" value="P:nucleotide catabolic process"/>
    <property type="evidence" value="ECO:0007669"/>
    <property type="project" value="InterPro"/>
</dbReference>
<dbReference type="Pfam" id="PF02872">
    <property type="entry name" value="5_nucleotid_C"/>
    <property type="match status" value="1"/>
</dbReference>
<dbReference type="GO" id="GO:0008253">
    <property type="term" value="F:5'-nucleotidase activity"/>
    <property type="evidence" value="ECO:0007669"/>
    <property type="project" value="TreeGrafter"/>
</dbReference>
<feature type="domain" description="Calcineurin-like phosphoesterase" evidence="3">
    <location>
        <begin position="3"/>
        <end position="195"/>
    </location>
</feature>
<dbReference type="InterPro" id="IPR006179">
    <property type="entry name" value="5_nucleotidase/apyrase"/>
</dbReference>
<dbReference type="SUPFAM" id="SSF55816">
    <property type="entry name" value="5'-nucleotidase (syn. UDP-sugar hydrolase), C-terminal domain"/>
    <property type="match status" value="1"/>
</dbReference>
<dbReference type="SUPFAM" id="SSF56300">
    <property type="entry name" value="Metallo-dependent phosphatases"/>
    <property type="match status" value="1"/>
</dbReference>
<dbReference type="RefSeq" id="WP_142642069.1">
    <property type="nucleotide sequence ID" value="NZ_VDGI01000006.1"/>
</dbReference>
<dbReference type="InterPro" id="IPR036907">
    <property type="entry name" value="5'-Nucleotdase_C_sf"/>
</dbReference>
<evidence type="ECO:0000259" key="4">
    <source>
        <dbReference type="Pfam" id="PF02872"/>
    </source>
</evidence>
<dbReference type="GO" id="GO:0008768">
    <property type="term" value="F:UDP-sugar diphosphatase activity"/>
    <property type="evidence" value="ECO:0007669"/>
    <property type="project" value="TreeGrafter"/>
</dbReference>
<dbReference type="AlphaFoldDB" id="A0A544TSF6"/>